<keyword evidence="2" id="KW-1185">Reference proteome</keyword>
<accession>A0A5C5YE52</accession>
<name>A0A5C5YE52_9BACT</name>
<proteinExistence type="predicted"/>
<gene>
    <name evidence="1" type="ORF">Pla123a_40400</name>
</gene>
<organism evidence="1 2">
    <name type="scientific">Posidoniimonas polymericola</name>
    <dbReference type="NCBI Taxonomy" id="2528002"/>
    <lineage>
        <taxon>Bacteria</taxon>
        <taxon>Pseudomonadati</taxon>
        <taxon>Planctomycetota</taxon>
        <taxon>Planctomycetia</taxon>
        <taxon>Pirellulales</taxon>
        <taxon>Lacipirellulaceae</taxon>
        <taxon>Posidoniimonas</taxon>
    </lineage>
</organism>
<dbReference type="OrthoDB" id="273128at2"/>
<evidence type="ECO:0000313" key="2">
    <source>
        <dbReference type="Proteomes" id="UP000318478"/>
    </source>
</evidence>
<dbReference type="Proteomes" id="UP000318478">
    <property type="component" value="Unassembled WGS sequence"/>
</dbReference>
<evidence type="ECO:0008006" key="3">
    <source>
        <dbReference type="Google" id="ProtNLM"/>
    </source>
</evidence>
<evidence type="ECO:0000313" key="1">
    <source>
        <dbReference type="EMBL" id="TWT72741.1"/>
    </source>
</evidence>
<protein>
    <recommendedName>
        <fullName evidence="3">PEP-CTERM protein-sorting domain-containing protein</fullName>
    </recommendedName>
</protein>
<sequence>MYDAAFPNSTRLFNALKSATLCLVALATFSDRAPAVLLYETSILGPTGITAQQFLNQEVPGTSISSDVFQAARFYLPQASRVAAIGGHVIGLGANGPANGPRVTIFGAIVALDDETDFPDSFDLSTPDVKGVTLIDLPENSDVAFGSLDVPLQQGWYAMVFGTGLFGSDKSLGIGGAARNNLDHAHANYIFRSGNVPGTGWSNQYTTFRNHYFAVQGDIIPEPGACALLSCLLAVLVIRVRR</sequence>
<dbReference type="AlphaFoldDB" id="A0A5C5YE52"/>
<dbReference type="RefSeq" id="WP_146590298.1">
    <property type="nucleotide sequence ID" value="NZ_SJPO01000011.1"/>
</dbReference>
<dbReference type="EMBL" id="SJPO01000011">
    <property type="protein sequence ID" value="TWT72741.1"/>
    <property type="molecule type" value="Genomic_DNA"/>
</dbReference>
<reference evidence="1 2" key="1">
    <citation type="submission" date="2019-02" db="EMBL/GenBank/DDBJ databases">
        <title>Deep-cultivation of Planctomycetes and their phenomic and genomic characterization uncovers novel biology.</title>
        <authorList>
            <person name="Wiegand S."/>
            <person name="Jogler M."/>
            <person name="Boedeker C."/>
            <person name="Pinto D."/>
            <person name="Vollmers J."/>
            <person name="Rivas-Marin E."/>
            <person name="Kohn T."/>
            <person name="Peeters S.H."/>
            <person name="Heuer A."/>
            <person name="Rast P."/>
            <person name="Oberbeckmann S."/>
            <person name="Bunk B."/>
            <person name="Jeske O."/>
            <person name="Meyerdierks A."/>
            <person name="Storesund J.E."/>
            <person name="Kallscheuer N."/>
            <person name="Luecker S."/>
            <person name="Lage O.M."/>
            <person name="Pohl T."/>
            <person name="Merkel B.J."/>
            <person name="Hornburger P."/>
            <person name="Mueller R.-W."/>
            <person name="Bruemmer F."/>
            <person name="Labrenz M."/>
            <person name="Spormann A.M."/>
            <person name="Op Den Camp H."/>
            <person name="Overmann J."/>
            <person name="Amann R."/>
            <person name="Jetten M.S.M."/>
            <person name="Mascher T."/>
            <person name="Medema M.H."/>
            <person name="Devos D.P."/>
            <person name="Kaster A.-K."/>
            <person name="Ovreas L."/>
            <person name="Rohde M."/>
            <person name="Galperin M.Y."/>
            <person name="Jogler C."/>
        </authorList>
    </citation>
    <scope>NUCLEOTIDE SEQUENCE [LARGE SCALE GENOMIC DNA]</scope>
    <source>
        <strain evidence="1 2">Pla123a</strain>
    </source>
</reference>
<comment type="caution">
    <text evidence="1">The sequence shown here is derived from an EMBL/GenBank/DDBJ whole genome shotgun (WGS) entry which is preliminary data.</text>
</comment>